<name>A0A413FAX7_9FIRM</name>
<dbReference type="EMBL" id="QSBM01000017">
    <property type="protein sequence ID" value="RGX26055.1"/>
    <property type="molecule type" value="Genomic_DNA"/>
</dbReference>
<comment type="caution">
    <text evidence="2">The sequence shown here is derived from an EMBL/GenBank/DDBJ whole genome shotgun (WGS) entry which is preliminary data.</text>
</comment>
<reference evidence="2 3" key="1">
    <citation type="submission" date="2018-08" db="EMBL/GenBank/DDBJ databases">
        <title>A genome reference for cultivated species of the human gut microbiota.</title>
        <authorList>
            <person name="Zou Y."/>
            <person name="Xue W."/>
            <person name="Luo G."/>
        </authorList>
    </citation>
    <scope>NUCLEOTIDE SEQUENCE [LARGE SCALE GENOMIC DNA]</scope>
    <source>
        <strain evidence="2 3">AF04-15</strain>
    </source>
</reference>
<keyword evidence="1" id="KW-0812">Transmembrane</keyword>
<organism evidence="2 3">
    <name type="scientific">Enterocloster asparagiformis</name>
    <dbReference type="NCBI Taxonomy" id="333367"/>
    <lineage>
        <taxon>Bacteria</taxon>
        <taxon>Bacillati</taxon>
        <taxon>Bacillota</taxon>
        <taxon>Clostridia</taxon>
        <taxon>Lachnospirales</taxon>
        <taxon>Lachnospiraceae</taxon>
        <taxon>Enterocloster</taxon>
    </lineage>
</organism>
<gene>
    <name evidence="2" type="ORF">DWV29_20310</name>
</gene>
<keyword evidence="1" id="KW-1133">Transmembrane helix</keyword>
<protein>
    <submittedName>
        <fullName evidence="2">Uncharacterized protein</fullName>
    </submittedName>
</protein>
<dbReference type="AlphaFoldDB" id="A0A413FAX7"/>
<feature type="transmembrane region" description="Helical" evidence="1">
    <location>
        <begin position="24"/>
        <end position="51"/>
    </location>
</feature>
<proteinExistence type="predicted"/>
<keyword evidence="1" id="KW-0472">Membrane</keyword>
<sequence>MQPVRLPAQTLPEKPFQKKTRAHILYTGFVLCIQFDFLLPVMAGVAGCYICKWLDRNHKDS</sequence>
<evidence type="ECO:0000256" key="1">
    <source>
        <dbReference type="SAM" id="Phobius"/>
    </source>
</evidence>
<evidence type="ECO:0000313" key="3">
    <source>
        <dbReference type="Proteomes" id="UP000283880"/>
    </source>
</evidence>
<evidence type="ECO:0000313" key="2">
    <source>
        <dbReference type="EMBL" id="RGX26055.1"/>
    </source>
</evidence>
<dbReference type="Proteomes" id="UP000283880">
    <property type="component" value="Unassembled WGS sequence"/>
</dbReference>
<accession>A0A413FAX7</accession>